<reference evidence="14" key="1">
    <citation type="submission" date="2016-10" db="EMBL/GenBank/DDBJ databases">
        <authorList>
            <person name="Varghese N."/>
            <person name="Submissions S."/>
        </authorList>
    </citation>
    <scope>NUCLEOTIDE SEQUENCE [LARGE SCALE GENOMIC DNA]</scope>
    <source>
        <strain evidence="14">930I</strain>
    </source>
</reference>
<evidence type="ECO:0000256" key="7">
    <source>
        <dbReference type="ARBA" id="ARBA00023146"/>
    </source>
</evidence>
<dbReference type="GO" id="GO:0006420">
    <property type="term" value="P:arginyl-tRNA aminoacylation"/>
    <property type="evidence" value="ECO:0007669"/>
    <property type="project" value="UniProtKB-UniRule"/>
</dbReference>
<comment type="catalytic activity">
    <reaction evidence="8 9">
        <text>tRNA(Arg) + L-arginine + ATP = L-arginyl-tRNA(Arg) + AMP + diphosphate</text>
        <dbReference type="Rhea" id="RHEA:20301"/>
        <dbReference type="Rhea" id="RHEA-COMP:9658"/>
        <dbReference type="Rhea" id="RHEA-COMP:9673"/>
        <dbReference type="ChEBI" id="CHEBI:30616"/>
        <dbReference type="ChEBI" id="CHEBI:32682"/>
        <dbReference type="ChEBI" id="CHEBI:33019"/>
        <dbReference type="ChEBI" id="CHEBI:78442"/>
        <dbReference type="ChEBI" id="CHEBI:78513"/>
        <dbReference type="ChEBI" id="CHEBI:456215"/>
        <dbReference type="EC" id="6.1.1.19"/>
    </reaction>
</comment>
<dbReference type="GO" id="GO:0005524">
    <property type="term" value="F:ATP binding"/>
    <property type="evidence" value="ECO:0007669"/>
    <property type="project" value="UniProtKB-UniRule"/>
</dbReference>
<dbReference type="InterPro" id="IPR036695">
    <property type="entry name" value="Arg-tRNA-synth_N_sf"/>
</dbReference>
<dbReference type="InterPro" id="IPR001278">
    <property type="entry name" value="Arg-tRNA-ligase"/>
</dbReference>
<evidence type="ECO:0000256" key="8">
    <source>
        <dbReference type="ARBA" id="ARBA00049339"/>
    </source>
</evidence>
<evidence type="ECO:0000256" key="10">
    <source>
        <dbReference type="RuleBase" id="RU363038"/>
    </source>
</evidence>
<comment type="subunit">
    <text evidence="9">Monomer.</text>
</comment>
<accession>A0A1G7YIU9</accession>
<evidence type="ECO:0000256" key="3">
    <source>
        <dbReference type="ARBA" id="ARBA00022598"/>
    </source>
</evidence>
<evidence type="ECO:0000256" key="6">
    <source>
        <dbReference type="ARBA" id="ARBA00022917"/>
    </source>
</evidence>
<dbReference type="Gene3D" id="3.40.50.620">
    <property type="entry name" value="HUPs"/>
    <property type="match status" value="1"/>
</dbReference>
<dbReference type="InterPro" id="IPR009080">
    <property type="entry name" value="tRNAsynth_Ia_anticodon-bd"/>
</dbReference>
<evidence type="ECO:0000256" key="4">
    <source>
        <dbReference type="ARBA" id="ARBA00022741"/>
    </source>
</evidence>
<dbReference type="Pfam" id="PF00750">
    <property type="entry name" value="tRNA-synt_1d"/>
    <property type="match status" value="1"/>
</dbReference>
<dbReference type="InterPro" id="IPR014729">
    <property type="entry name" value="Rossmann-like_a/b/a_fold"/>
</dbReference>
<evidence type="ECO:0000259" key="11">
    <source>
        <dbReference type="SMART" id="SM00836"/>
    </source>
</evidence>
<organism evidence="13 14">
    <name type="scientific">Roseospirillum parvum</name>
    <dbReference type="NCBI Taxonomy" id="83401"/>
    <lineage>
        <taxon>Bacteria</taxon>
        <taxon>Pseudomonadati</taxon>
        <taxon>Pseudomonadota</taxon>
        <taxon>Alphaproteobacteria</taxon>
        <taxon>Rhodospirillales</taxon>
        <taxon>Rhodospirillaceae</taxon>
        <taxon>Roseospirillum</taxon>
    </lineage>
</organism>
<keyword evidence="2 9" id="KW-0963">Cytoplasm</keyword>
<dbReference type="InterPro" id="IPR005148">
    <property type="entry name" value="Arg-tRNA-synth_N"/>
</dbReference>
<dbReference type="OrthoDB" id="9803211at2"/>
<dbReference type="GO" id="GO:0005737">
    <property type="term" value="C:cytoplasm"/>
    <property type="evidence" value="ECO:0007669"/>
    <property type="project" value="UniProtKB-SubCell"/>
</dbReference>
<gene>
    <name evidence="9" type="primary">argS</name>
    <name evidence="13" type="ORF">SAMN05421742_103318</name>
</gene>
<dbReference type="PRINTS" id="PR01038">
    <property type="entry name" value="TRNASYNTHARG"/>
</dbReference>
<comment type="subcellular location">
    <subcellularLocation>
        <location evidence="9">Cytoplasm</location>
    </subcellularLocation>
</comment>
<dbReference type="PANTHER" id="PTHR11956">
    <property type="entry name" value="ARGINYL-TRNA SYNTHETASE"/>
    <property type="match status" value="1"/>
</dbReference>
<evidence type="ECO:0000313" key="14">
    <source>
        <dbReference type="Proteomes" id="UP000217076"/>
    </source>
</evidence>
<dbReference type="SMART" id="SM01016">
    <property type="entry name" value="Arg_tRNA_synt_N"/>
    <property type="match status" value="1"/>
</dbReference>
<sequence>MNIFKDFQSIIHAEVEALVGRGVLPEGLDLKPITAEPPRDPAHGDVATNAALVLAKPAKMKPRDIAEALAEGLRARESVVAVEVAGPGFLNLRLKPEVWQRALAHMVAVGPAYGDSDLGGGAPVNVEYVSANPTGPMHVGHARGAVFGDALAGLLAKAGYKVTREYYINDAGAQVDSLARAFHWRYREALGKVSADQVAQALADGEIEYGGDYLVAPARALAAEAGERYADLPEAEWLGPIRTYAIEAMMAMIRDDLAVLGVRHDVFTSERGLVDSGRVGAFIEDLKSRDLIYRGILEPPKGKRPDDWEPREQTLFRATAFGDEVDRPILKSDGSYTYFASDIAYHADKFARGFATMIDVWGADHGGYVKRVAAAVEAVTGGAGQLDVKLCQLVKLLEDGQPVKMSKRAGTFVTLREVVDRVGKDVVRFIMLTRKNDATLDFDYARVTEQSKDNPVFYVQYAHARACSVLRHGAEMFGAPDDQELMAHVDRLVADEELALIRLLAGWPRLIDSAAEAHEPHRVAFYLYDLAAAFHQLWNKGRDETELRFLIAEDRPVSLARLALVKGVQVVIASGLQVFDVTPAEEMR</sequence>
<comment type="similarity">
    <text evidence="1 9 10">Belongs to the class-I aminoacyl-tRNA synthetase family.</text>
</comment>
<evidence type="ECO:0000256" key="2">
    <source>
        <dbReference type="ARBA" id="ARBA00022490"/>
    </source>
</evidence>
<dbReference type="RefSeq" id="WP_092617305.1">
    <property type="nucleotide sequence ID" value="NZ_FNCV01000003.1"/>
</dbReference>
<dbReference type="SUPFAM" id="SSF55190">
    <property type="entry name" value="Arginyl-tRNA synthetase (ArgRS), N-terminal 'additional' domain"/>
    <property type="match status" value="1"/>
</dbReference>
<dbReference type="Proteomes" id="UP000217076">
    <property type="component" value="Unassembled WGS sequence"/>
</dbReference>
<evidence type="ECO:0000313" key="13">
    <source>
        <dbReference type="EMBL" id="SDG96324.1"/>
    </source>
</evidence>
<dbReference type="SMART" id="SM00836">
    <property type="entry name" value="DALR_1"/>
    <property type="match status" value="1"/>
</dbReference>
<dbReference type="PROSITE" id="PS00178">
    <property type="entry name" value="AA_TRNA_LIGASE_I"/>
    <property type="match status" value="1"/>
</dbReference>
<dbReference type="CDD" id="cd00671">
    <property type="entry name" value="ArgRS_core"/>
    <property type="match status" value="1"/>
</dbReference>
<dbReference type="HAMAP" id="MF_00123">
    <property type="entry name" value="Arg_tRNA_synth"/>
    <property type="match status" value="1"/>
</dbReference>
<feature type="domain" description="Arginyl tRNA synthetase N-terminal" evidence="12">
    <location>
        <begin position="5"/>
        <end position="94"/>
    </location>
</feature>
<keyword evidence="4 9" id="KW-0547">Nucleotide-binding</keyword>
<dbReference type="Gene3D" id="3.30.1360.70">
    <property type="entry name" value="Arginyl tRNA synthetase N-terminal domain"/>
    <property type="match status" value="1"/>
</dbReference>
<feature type="domain" description="DALR anticodon binding" evidence="11">
    <location>
        <begin position="459"/>
        <end position="587"/>
    </location>
</feature>
<dbReference type="SUPFAM" id="SSF52374">
    <property type="entry name" value="Nucleotidylyl transferase"/>
    <property type="match status" value="1"/>
</dbReference>
<dbReference type="InterPro" id="IPR001412">
    <property type="entry name" value="aa-tRNA-synth_I_CS"/>
</dbReference>
<dbReference type="SUPFAM" id="SSF47323">
    <property type="entry name" value="Anticodon-binding domain of a subclass of class I aminoacyl-tRNA synthetases"/>
    <property type="match status" value="1"/>
</dbReference>
<evidence type="ECO:0000256" key="1">
    <source>
        <dbReference type="ARBA" id="ARBA00005594"/>
    </source>
</evidence>
<dbReference type="NCBIfam" id="TIGR00456">
    <property type="entry name" value="argS"/>
    <property type="match status" value="1"/>
</dbReference>
<dbReference type="GO" id="GO:0004814">
    <property type="term" value="F:arginine-tRNA ligase activity"/>
    <property type="evidence" value="ECO:0007669"/>
    <property type="project" value="UniProtKB-UniRule"/>
</dbReference>
<dbReference type="Gene3D" id="1.10.730.10">
    <property type="entry name" value="Isoleucyl-tRNA Synthetase, Domain 1"/>
    <property type="match status" value="1"/>
</dbReference>
<name>A0A1G7YIU9_9PROT</name>
<keyword evidence="3 9" id="KW-0436">Ligase</keyword>
<evidence type="ECO:0000256" key="9">
    <source>
        <dbReference type="HAMAP-Rule" id="MF_00123"/>
    </source>
</evidence>
<evidence type="ECO:0000256" key="5">
    <source>
        <dbReference type="ARBA" id="ARBA00022840"/>
    </source>
</evidence>
<dbReference type="InterPro" id="IPR008909">
    <property type="entry name" value="DALR_anticod-bd"/>
</dbReference>
<dbReference type="STRING" id="83401.SAMN05421742_103318"/>
<dbReference type="Pfam" id="PF05746">
    <property type="entry name" value="DALR_1"/>
    <property type="match status" value="1"/>
</dbReference>
<protein>
    <recommendedName>
        <fullName evidence="9">Arginine--tRNA ligase</fullName>
        <ecNumber evidence="9">6.1.1.19</ecNumber>
    </recommendedName>
    <alternativeName>
        <fullName evidence="9">Arginyl-tRNA synthetase</fullName>
        <shortName evidence="9">ArgRS</shortName>
    </alternativeName>
</protein>
<proteinExistence type="inferred from homology"/>
<dbReference type="InterPro" id="IPR035684">
    <property type="entry name" value="ArgRS_core"/>
</dbReference>
<dbReference type="Pfam" id="PF03485">
    <property type="entry name" value="Arg_tRNA_synt_N"/>
    <property type="match status" value="1"/>
</dbReference>
<keyword evidence="5 9" id="KW-0067">ATP-binding</keyword>
<dbReference type="PANTHER" id="PTHR11956:SF5">
    <property type="entry name" value="ARGININE--TRNA LIGASE, CYTOPLASMIC"/>
    <property type="match status" value="1"/>
</dbReference>
<evidence type="ECO:0000259" key="12">
    <source>
        <dbReference type="SMART" id="SM01016"/>
    </source>
</evidence>
<keyword evidence="6 9" id="KW-0648">Protein biosynthesis</keyword>
<feature type="short sequence motif" description="'HIGH' region" evidence="9">
    <location>
        <begin position="131"/>
        <end position="141"/>
    </location>
</feature>
<dbReference type="EMBL" id="FNCV01000003">
    <property type="protein sequence ID" value="SDG96324.1"/>
    <property type="molecule type" value="Genomic_DNA"/>
</dbReference>
<dbReference type="AlphaFoldDB" id="A0A1G7YIU9"/>
<keyword evidence="14" id="KW-1185">Reference proteome</keyword>
<dbReference type="EC" id="6.1.1.19" evidence="9"/>
<keyword evidence="7 9" id="KW-0030">Aminoacyl-tRNA synthetase</keyword>